<keyword evidence="2" id="KW-1185">Reference proteome</keyword>
<dbReference type="Proteomes" id="UP000017984">
    <property type="component" value="Chromosome"/>
</dbReference>
<name>V6K593_STRRC</name>
<accession>V6K593</accession>
<gene>
    <name evidence="1" type="ORF">M878_25490</name>
</gene>
<organism evidence="1 2">
    <name type="scientific">Streptomyces roseochromogenus subsp. oscitans DS 12.976</name>
    <dbReference type="NCBI Taxonomy" id="1352936"/>
    <lineage>
        <taxon>Bacteria</taxon>
        <taxon>Bacillati</taxon>
        <taxon>Actinomycetota</taxon>
        <taxon>Actinomycetes</taxon>
        <taxon>Kitasatosporales</taxon>
        <taxon>Streptomycetaceae</taxon>
        <taxon>Streptomyces</taxon>
    </lineage>
</organism>
<protein>
    <submittedName>
        <fullName evidence="1">Uncharacterized protein</fullName>
    </submittedName>
</protein>
<dbReference type="PATRIC" id="fig|1352936.5.peg.5314"/>
<sequence length="124" mass="13745">MFLGPGPGPTCTNPKAFSPVLDKHLPLDATADVIAKLTLTSGQISRANRSMQRIVRHAWTRQRILKGRIGYDEFADTVAARDWARLFEACALIELGRSHEAVAFILSAQAHRTPDQSRTHDDSH</sequence>
<dbReference type="AlphaFoldDB" id="V6K593"/>
<reference evidence="1 2" key="1">
    <citation type="journal article" date="2014" name="Genome Announc.">
        <title>Draft Genome Sequence of Streptomyces roseochromogenes subsp. oscitans DS 12.976, Producer of the Aminocoumarin Antibiotic Clorobiocin.</title>
        <authorList>
            <person name="Ruckert C."/>
            <person name="Kalinowski J."/>
            <person name="Heide L."/>
            <person name="Apel A.K."/>
        </authorList>
    </citation>
    <scope>NUCLEOTIDE SEQUENCE [LARGE SCALE GENOMIC DNA]</scope>
    <source>
        <strain evidence="1 2">DS 12.976</strain>
    </source>
</reference>
<dbReference type="EMBL" id="AWQX01000214">
    <property type="protein sequence ID" value="EST27355.1"/>
    <property type="molecule type" value="Genomic_DNA"/>
</dbReference>
<evidence type="ECO:0000313" key="2">
    <source>
        <dbReference type="Proteomes" id="UP000017984"/>
    </source>
</evidence>
<comment type="caution">
    <text evidence="1">The sequence shown here is derived from an EMBL/GenBank/DDBJ whole genome shotgun (WGS) entry which is preliminary data.</text>
</comment>
<proteinExistence type="predicted"/>
<dbReference type="STRING" id="1352936.M878_25490"/>
<evidence type="ECO:0000313" key="1">
    <source>
        <dbReference type="EMBL" id="EST27355.1"/>
    </source>
</evidence>
<dbReference type="HOGENOM" id="CLU_2002692_0_0_11"/>